<keyword evidence="11" id="KW-1185">Reference proteome</keyword>
<evidence type="ECO:0000313" key="10">
    <source>
        <dbReference type="EMBL" id="KAK4461086.1"/>
    </source>
</evidence>
<keyword evidence="4" id="KW-0863">Zinc-finger</keyword>
<dbReference type="GO" id="GO:0005524">
    <property type="term" value="F:ATP binding"/>
    <property type="evidence" value="ECO:0007669"/>
    <property type="project" value="InterPro"/>
</dbReference>
<accession>A0AAV9HMG4</accession>
<evidence type="ECO:0000256" key="5">
    <source>
        <dbReference type="ARBA" id="ARBA00022833"/>
    </source>
</evidence>
<feature type="region of interest" description="Disordered" evidence="8">
    <location>
        <begin position="339"/>
        <end position="386"/>
    </location>
</feature>
<feature type="region of interest" description="Disordered" evidence="8">
    <location>
        <begin position="1"/>
        <end position="23"/>
    </location>
</feature>
<comment type="subcellular location">
    <subcellularLocation>
        <location evidence="1">Preautophagosomal structure membrane</location>
        <topology evidence="1">Peripheral membrane protein</topology>
    </subcellularLocation>
</comment>
<feature type="compositionally biased region" description="Low complexity" evidence="8">
    <location>
        <begin position="698"/>
        <end position="709"/>
    </location>
</feature>
<dbReference type="SUPFAM" id="SSF57850">
    <property type="entry name" value="RING/U-box"/>
    <property type="match status" value="1"/>
</dbReference>
<keyword evidence="5" id="KW-0862">Zinc</keyword>
<evidence type="ECO:0000259" key="9">
    <source>
        <dbReference type="PROSITE" id="PS50011"/>
    </source>
</evidence>
<evidence type="ECO:0000256" key="2">
    <source>
        <dbReference type="ARBA" id="ARBA00022448"/>
    </source>
</evidence>
<feature type="region of interest" description="Disordered" evidence="8">
    <location>
        <begin position="659"/>
        <end position="794"/>
    </location>
</feature>
<reference evidence="10" key="1">
    <citation type="journal article" date="2023" name="Mol. Phylogenet. Evol.">
        <title>Genome-scale phylogeny and comparative genomics of the fungal order Sordariales.</title>
        <authorList>
            <person name="Hensen N."/>
            <person name="Bonometti L."/>
            <person name="Westerberg I."/>
            <person name="Brannstrom I.O."/>
            <person name="Guillou S."/>
            <person name="Cros-Aarteil S."/>
            <person name="Calhoun S."/>
            <person name="Haridas S."/>
            <person name="Kuo A."/>
            <person name="Mondo S."/>
            <person name="Pangilinan J."/>
            <person name="Riley R."/>
            <person name="LaButti K."/>
            <person name="Andreopoulos B."/>
            <person name="Lipzen A."/>
            <person name="Chen C."/>
            <person name="Yan M."/>
            <person name="Daum C."/>
            <person name="Ng V."/>
            <person name="Clum A."/>
            <person name="Steindorff A."/>
            <person name="Ohm R.A."/>
            <person name="Martin F."/>
            <person name="Silar P."/>
            <person name="Natvig D.O."/>
            <person name="Lalanne C."/>
            <person name="Gautier V."/>
            <person name="Ament-Velasquez S.L."/>
            <person name="Kruys A."/>
            <person name="Hutchinson M.I."/>
            <person name="Powell A.J."/>
            <person name="Barry K."/>
            <person name="Miller A.N."/>
            <person name="Grigoriev I.V."/>
            <person name="Debuchy R."/>
            <person name="Gladieux P."/>
            <person name="Hiltunen Thoren M."/>
            <person name="Johannesson H."/>
        </authorList>
    </citation>
    <scope>NUCLEOTIDE SEQUENCE</scope>
    <source>
        <strain evidence="10">PSN324</strain>
    </source>
</reference>
<dbReference type="GO" id="GO:0010506">
    <property type="term" value="P:regulation of autophagy"/>
    <property type="evidence" value="ECO:0007669"/>
    <property type="project" value="InterPro"/>
</dbReference>
<keyword evidence="10" id="KW-0808">Transferase</keyword>
<dbReference type="SMART" id="SM00220">
    <property type="entry name" value="S_TKc"/>
    <property type="match status" value="1"/>
</dbReference>
<name>A0AAV9HMG4_9PEZI</name>
<dbReference type="GO" id="GO:0034045">
    <property type="term" value="C:phagophore assembly site membrane"/>
    <property type="evidence" value="ECO:0007669"/>
    <property type="project" value="UniProtKB-SubCell"/>
</dbReference>
<evidence type="ECO:0000256" key="4">
    <source>
        <dbReference type="ARBA" id="ARBA00022771"/>
    </source>
</evidence>
<dbReference type="GO" id="GO:0004674">
    <property type="term" value="F:protein serine/threonine kinase activity"/>
    <property type="evidence" value="ECO:0007669"/>
    <property type="project" value="InterPro"/>
</dbReference>
<dbReference type="GO" id="GO:0008270">
    <property type="term" value="F:zinc ion binding"/>
    <property type="evidence" value="ECO:0007669"/>
    <property type="project" value="UniProtKB-KW"/>
</dbReference>
<keyword evidence="3" id="KW-0479">Metal-binding</keyword>
<gene>
    <name evidence="10" type="ORF">QBC42DRAFT_270791</name>
</gene>
<proteinExistence type="predicted"/>
<keyword evidence="10" id="KW-0418">Kinase</keyword>
<evidence type="ECO:0000313" key="11">
    <source>
        <dbReference type="Proteomes" id="UP001321749"/>
    </source>
</evidence>
<dbReference type="PANTHER" id="PTHR24348">
    <property type="entry name" value="SERINE/THREONINE-PROTEIN KINASE UNC-51-RELATED"/>
    <property type="match status" value="1"/>
</dbReference>
<dbReference type="GO" id="GO:0006914">
    <property type="term" value="P:autophagy"/>
    <property type="evidence" value="ECO:0007669"/>
    <property type="project" value="UniProtKB-KW"/>
</dbReference>
<evidence type="ECO:0000256" key="3">
    <source>
        <dbReference type="ARBA" id="ARBA00022723"/>
    </source>
</evidence>
<dbReference type="InterPro" id="IPR045269">
    <property type="entry name" value="Atg1-like"/>
</dbReference>
<dbReference type="EMBL" id="MU864997">
    <property type="protein sequence ID" value="KAK4461086.1"/>
    <property type="molecule type" value="Genomic_DNA"/>
</dbReference>
<feature type="compositionally biased region" description="Basic and acidic residues" evidence="8">
    <location>
        <begin position="515"/>
        <end position="531"/>
    </location>
</feature>
<feature type="compositionally biased region" description="Basic and acidic residues" evidence="8">
    <location>
        <begin position="687"/>
        <end position="697"/>
    </location>
</feature>
<dbReference type="InterPro" id="IPR017907">
    <property type="entry name" value="Znf_RING_CS"/>
</dbReference>
<feature type="compositionally biased region" description="Pro residues" evidence="8">
    <location>
        <begin position="661"/>
        <end position="674"/>
    </location>
</feature>
<organism evidence="10 11">
    <name type="scientific">Cladorrhinum samala</name>
    <dbReference type="NCBI Taxonomy" id="585594"/>
    <lineage>
        <taxon>Eukaryota</taxon>
        <taxon>Fungi</taxon>
        <taxon>Dikarya</taxon>
        <taxon>Ascomycota</taxon>
        <taxon>Pezizomycotina</taxon>
        <taxon>Sordariomycetes</taxon>
        <taxon>Sordariomycetidae</taxon>
        <taxon>Sordariales</taxon>
        <taxon>Podosporaceae</taxon>
        <taxon>Cladorrhinum</taxon>
    </lineage>
</organism>
<dbReference type="InterPro" id="IPR008271">
    <property type="entry name" value="Ser/Thr_kinase_AS"/>
</dbReference>
<feature type="region of interest" description="Disordered" evidence="8">
    <location>
        <begin position="514"/>
        <end position="584"/>
    </location>
</feature>
<dbReference type="Pfam" id="PF00069">
    <property type="entry name" value="Pkinase"/>
    <property type="match status" value="1"/>
</dbReference>
<protein>
    <recommendedName>
        <fullName evidence="7">Autophagy-related protein 1</fullName>
    </recommendedName>
</protein>
<reference evidence="10" key="2">
    <citation type="submission" date="2023-06" db="EMBL/GenBank/DDBJ databases">
        <authorList>
            <consortium name="Lawrence Berkeley National Laboratory"/>
            <person name="Mondo S.J."/>
            <person name="Hensen N."/>
            <person name="Bonometti L."/>
            <person name="Westerberg I."/>
            <person name="Brannstrom I.O."/>
            <person name="Guillou S."/>
            <person name="Cros-Aarteil S."/>
            <person name="Calhoun S."/>
            <person name="Haridas S."/>
            <person name="Kuo A."/>
            <person name="Pangilinan J."/>
            <person name="Riley R."/>
            <person name="Labutti K."/>
            <person name="Andreopoulos B."/>
            <person name="Lipzen A."/>
            <person name="Chen C."/>
            <person name="Yanf M."/>
            <person name="Daum C."/>
            <person name="Ng V."/>
            <person name="Clum A."/>
            <person name="Steindorff A."/>
            <person name="Ohm R."/>
            <person name="Martin F."/>
            <person name="Silar P."/>
            <person name="Natvig D."/>
            <person name="Lalanne C."/>
            <person name="Gautier V."/>
            <person name="Ament-Velasquez S.L."/>
            <person name="Kruys A."/>
            <person name="Hutchinson M.I."/>
            <person name="Powell A.J."/>
            <person name="Barry K."/>
            <person name="Miller A.N."/>
            <person name="Grigoriev I.V."/>
            <person name="Debuchy R."/>
            <person name="Gladieux P."/>
            <person name="Thoren M.H."/>
            <person name="Johannesson H."/>
        </authorList>
    </citation>
    <scope>NUCLEOTIDE SEQUENCE</scope>
    <source>
        <strain evidence="10">PSN324</strain>
    </source>
</reference>
<comment type="caution">
    <text evidence="10">The sequence shown here is derived from an EMBL/GenBank/DDBJ whole genome shotgun (WGS) entry which is preliminary data.</text>
</comment>
<evidence type="ECO:0000256" key="7">
    <source>
        <dbReference type="ARBA" id="ARBA00030237"/>
    </source>
</evidence>
<feature type="domain" description="Protein kinase" evidence="9">
    <location>
        <begin position="62"/>
        <end position="325"/>
    </location>
</feature>
<sequence length="794" mass="89000">MAMAYRPAPRQPRTAAGKSKSLPPSLLDSRLHTEIRGDFTQHTYLKPRRSARDALVTTRKVWRRERILGQGGYGTVYCERCENDQVSLRAVKEIRKSIVANEEPDYMRELEAVIKFSQPEYSDCFVQSYGWFENDRSVFITMEYLEFGDLQRYIEQPVPEYETRQIIGQVLEGLEYMHGNGFIHRDLKPGNLLVVSPSPAWHVKISDFGISKRQSEDDKLNTLERGTFGFAAPEQLGLGEDAGTYTSAVDMWSLGAVAYRIITGVDAFQVLSELVNYVAGKAVLPVHHLQSQCMTVAGLDFIMRLMSPVSESRLSAADASCHPWLTKTVIPQKQVIGRSSQSNLRPVQASMNTDSTSAPSAAWSDDIPVKRPPRQGSMTPPPDTKQVITGKTILKVPNSRYSQCFICKSDVSPRRATTLACCHIICPSCIWRKFTTAISDPACMPPRCCSHDPIPLAHTNQVLGPELQAEFLKKYHDNQWRLERMNEADDHLKRRRDGNTATQESEMSRLQRRFQRLEDRSNFQDCGDTRSRTNLRAEQQTPPALRISMSMPAQPLRKQGKERKSAINTTHDGADMKPGPTTMRRSQSIDNIAFKKAPSLRRSSSGQLQNQLTASYVRPTIHASHPGQTRQQLGMIPEIPPTYITVPIYVNPLPPHLRMNPAPPPTTASEPPPEMFRGSSLVPQNTEGKKSRSEVSQRPRVSQRQQEPQKSNAKTRNKSPLGPAAGELQSPEQSLKDTKPAGSATPNQKPSRVPTPPPTFLSHPAAAAWSKDHRPRPPSYFDNAIAGKTNYNYY</sequence>
<evidence type="ECO:0000256" key="6">
    <source>
        <dbReference type="ARBA" id="ARBA00023006"/>
    </source>
</evidence>
<dbReference type="SUPFAM" id="SSF56112">
    <property type="entry name" value="Protein kinase-like (PK-like)"/>
    <property type="match status" value="1"/>
</dbReference>
<dbReference type="PROSITE" id="PS50011">
    <property type="entry name" value="PROTEIN_KINASE_DOM"/>
    <property type="match status" value="1"/>
</dbReference>
<evidence type="ECO:0000256" key="1">
    <source>
        <dbReference type="ARBA" id="ARBA00004623"/>
    </source>
</evidence>
<dbReference type="Proteomes" id="UP001321749">
    <property type="component" value="Unassembled WGS sequence"/>
</dbReference>
<dbReference type="PROSITE" id="PS00518">
    <property type="entry name" value="ZF_RING_1"/>
    <property type="match status" value="1"/>
</dbReference>
<feature type="compositionally biased region" description="Polar residues" evidence="8">
    <location>
        <begin position="532"/>
        <end position="542"/>
    </location>
</feature>
<dbReference type="PROSITE" id="PS00108">
    <property type="entry name" value="PROTEIN_KINASE_ST"/>
    <property type="match status" value="1"/>
</dbReference>
<keyword evidence="2" id="KW-0813">Transport</keyword>
<dbReference type="Gene3D" id="1.10.510.10">
    <property type="entry name" value="Transferase(Phosphotransferase) domain 1"/>
    <property type="match status" value="1"/>
</dbReference>
<dbReference type="AlphaFoldDB" id="A0AAV9HMG4"/>
<dbReference type="InterPro" id="IPR000719">
    <property type="entry name" value="Prot_kinase_dom"/>
</dbReference>
<dbReference type="InterPro" id="IPR011009">
    <property type="entry name" value="Kinase-like_dom_sf"/>
</dbReference>
<keyword evidence="6" id="KW-0072">Autophagy</keyword>
<evidence type="ECO:0000256" key="8">
    <source>
        <dbReference type="SAM" id="MobiDB-lite"/>
    </source>
</evidence>
<dbReference type="CDD" id="cd00180">
    <property type="entry name" value="PKc"/>
    <property type="match status" value="1"/>
</dbReference>
<feature type="compositionally biased region" description="Polar residues" evidence="8">
    <location>
        <begin position="339"/>
        <end position="359"/>
    </location>
</feature>